<evidence type="ECO:0000313" key="5">
    <source>
        <dbReference type="Proteomes" id="UP001237642"/>
    </source>
</evidence>
<dbReference type="Pfam" id="PF05970">
    <property type="entry name" value="PIF1"/>
    <property type="match status" value="1"/>
</dbReference>
<keyword evidence="1" id="KW-0227">DNA damage</keyword>
<proteinExistence type="inferred from homology"/>
<gene>
    <name evidence="4" type="ORF">POM88_012075</name>
</gene>
<dbReference type="GO" id="GO:0000723">
    <property type="term" value="P:telomere maintenance"/>
    <property type="evidence" value="ECO:0007669"/>
    <property type="project" value="InterPro"/>
</dbReference>
<dbReference type="Gene3D" id="3.40.50.300">
    <property type="entry name" value="P-loop containing nucleotide triphosphate hydrolases"/>
    <property type="match status" value="1"/>
</dbReference>
<dbReference type="PANTHER" id="PTHR10492">
    <property type="match status" value="1"/>
</dbReference>
<dbReference type="SUPFAM" id="SSF52540">
    <property type="entry name" value="P-loop containing nucleoside triphosphate hydrolases"/>
    <property type="match status" value="1"/>
</dbReference>
<dbReference type="InterPro" id="IPR027417">
    <property type="entry name" value="P-loop_NTPase"/>
</dbReference>
<accession>A0AAD8N1D8</accession>
<reference evidence="4" key="2">
    <citation type="submission" date="2023-05" db="EMBL/GenBank/DDBJ databases">
        <authorList>
            <person name="Schelkunov M.I."/>
        </authorList>
    </citation>
    <scope>NUCLEOTIDE SEQUENCE</scope>
    <source>
        <strain evidence="4">Hsosn_3</strain>
        <tissue evidence="4">Leaf</tissue>
    </source>
</reference>
<dbReference type="InterPro" id="IPR010285">
    <property type="entry name" value="DNA_helicase_pif1-like_DEAD"/>
</dbReference>
<protein>
    <recommendedName>
        <fullName evidence="1">ATP-dependent DNA helicase</fullName>
        <ecNumber evidence="1">5.6.2.3</ecNumber>
    </recommendedName>
</protein>
<dbReference type="EC" id="5.6.2.3" evidence="1"/>
<dbReference type="Proteomes" id="UP001237642">
    <property type="component" value="Unassembled WGS sequence"/>
</dbReference>
<dbReference type="GO" id="GO:0006281">
    <property type="term" value="P:DNA repair"/>
    <property type="evidence" value="ECO:0007669"/>
    <property type="project" value="UniProtKB-KW"/>
</dbReference>
<keyword evidence="1" id="KW-0233">DNA recombination</keyword>
<name>A0AAD8N1D8_9APIA</name>
<dbReference type="GO" id="GO:0006310">
    <property type="term" value="P:DNA recombination"/>
    <property type="evidence" value="ECO:0007669"/>
    <property type="project" value="UniProtKB-KW"/>
</dbReference>
<feature type="region of interest" description="Disordered" evidence="2">
    <location>
        <begin position="20"/>
        <end position="40"/>
    </location>
</feature>
<dbReference type="PANTHER" id="PTHR10492:SF90">
    <property type="entry name" value="ATP-DEPENDENT DNA HELICASE"/>
    <property type="match status" value="1"/>
</dbReference>
<keyword evidence="1" id="KW-0378">Hydrolase</keyword>
<evidence type="ECO:0000256" key="1">
    <source>
        <dbReference type="RuleBase" id="RU363044"/>
    </source>
</evidence>
<dbReference type="EMBL" id="JAUIZM010000003">
    <property type="protein sequence ID" value="KAK1393019.1"/>
    <property type="molecule type" value="Genomic_DNA"/>
</dbReference>
<keyword evidence="1" id="KW-0547">Nucleotide-binding</keyword>
<comment type="similarity">
    <text evidence="1">Belongs to the helicase family.</text>
</comment>
<dbReference type="GO" id="GO:0016787">
    <property type="term" value="F:hydrolase activity"/>
    <property type="evidence" value="ECO:0007669"/>
    <property type="project" value="UniProtKB-KW"/>
</dbReference>
<comment type="cofactor">
    <cofactor evidence="1">
        <name>Mg(2+)</name>
        <dbReference type="ChEBI" id="CHEBI:18420"/>
    </cofactor>
</comment>
<comment type="caution">
    <text evidence="4">The sequence shown here is derived from an EMBL/GenBank/DDBJ whole genome shotgun (WGS) entry which is preliminary data.</text>
</comment>
<dbReference type="GO" id="GO:0005524">
    <property type="term" value="F:ATP binding"/>
    <property type="evidence" value="ECO:0007669"/>
    <property type="project" value="UniProtKB-KW"/>
</dbReference>
<feature type="domain" description="DNA helicase Pif1-like DEAD-box helicase" evidence="3">
    <location>
        <begin position="344"/>
        <end position="454"/>
    </location>
</feature>
<keyword evidence="5" id="KW-1185">Reference proteome</keyword>
<organism evidence="4 5">
    <name type="scientific">Heracleum sosnowskyi</name>
    <dbReference type="NCBI Taxonomy" id="360622"/>
    <lineage>
        <taxon>Eukaryota</taxon>
        <taxon>Viridiplantae</taxon>
        <taxon>Streptophyta</taxon>
        <taxon>Embryophyta</taxon>
        <taxon>Tracheophyta</taxon>
        <taxon>Spermatophyta</taxon>
        <taxon>Magnoliopsida</taxon>
        <taxon>eudicotyledons</taxon>
        <taxon>Gunneridae</taxon>
        <taxon>Pentapetalae</taxon>
        <taxon>asterids</taxon>
        <taxon>campanulids</taxon>
        <taxon>Apiales</taxon>
        <taxon>Apiaceae</taxon>
        <taxon>Apioideae</taxon>
        <taxon>apioid superclade</taxon>
        <taxon>Tordylieae</taxon>
        <taxon>Tordyliinae</taxon>
        <taxon>Heracleum</taxon>
    </lineage>
</organism>
<sequence>MKEVGYSHLNLDNLFSVRDEVGKSGNKSSGNRKTGTKNCKKDKENCVSAQKSSIVSSFDKCDFNNIDVLTLSITGRSPFADISNRRTFPISVNIEGKRTSNLMNEGNIVSTNSDVSVIVDHFNETLRTPQLTQPQAAKKMRKISSSRKEPGSTKSIVESNGCETNHHHKLASVSCCLNFENSSTDKDIESSTISELQADEGELFWDDEYDFPCNEEIMDDDTEILGPPTECCNKCHAILWKEERANKNVKHGVPKFSLCCGQGQIKLPCTPPTPPYLLKLYSDPKNKIDKILKSIGKSLYQFKQLPQPPPSYLQTGLNNLVVDETSYNLDEMEAEFQKLFPHCNEEQLQVYNDVLQSVTHSSGGVFFVYGSGRCGKTFVWKTLIYKLRSLGLIVLPVASSGIVVTLMPGGRTAHSRFKIPIVLDDCSSCSIRHDSDIAELIKRTSLIIWDEAPM</sequence>
<comment type="catalytic activity">
    <reaction evidence="1">
        <text>ATP + H2O = ADP + phosphate + H(+)</text>
        <dbReference type="Rhea" id="RHEA:13065"/>
        <dbReference type="ChEBI" id="CHEBI:15377"/>
        <dbReference type="ChEBI" id="CHEBI:15378"/>
        <dbReference type="ChEBI" id="CHEBI:30616"/>
        <dbReference type="ChEBI" id="CHEBI:43474"/>
        <dbReference type="ChEBI" id="CHEBI:456216"/>
        <dbReference type="EC" id="5.6.2.3"/>
    </reaction>
</comment>
<keyword evidence="1" id="KW-0234">DNA repair</keyword>
<keyword evidence="1" id="KW-0067">ATP-binding</keyword>
<evidence type="ECO:0000259" key="3">
    <source>
        <dbReference type="Pfam" id="PF05970"/>
    </source>
</evidence>
<evidence type="ECO:0000313" key="4">
    <source>
        <dbReference type="EMBL" id="KAK1393019.1"/>
    </source>
</evidence>
<keyword evidence="1" id="KW-0347">Helicase</keyword>
<reference evidence="4" key="1">
    <citation type="submission" date="2023-02" db="EMBL/GenBank/DDBJ databases">
        <title>Genome of toxic invasive species Heracleum sosnowskyi carries increased number of genes despite the absence of recent whole-genome duplications.</title>
        <authorList>
            <person name="Schelkunov M."/>
            <person name="Shtratnikova V."/>
            <person name="Makarenko M."/>
            <person name="Klepikova A."/>
            <person name="Omelchenko D."/>
            <person name="Novikova G."/>
            <person name="Obukhova E."/>
            <person name="Bogdanov V."/>
            <person name="Penin A."/>
            <person name="Logacheva M."/>
        </authorList>
    </citation>
    <scope>NUCLEOTIDE SEQUENCE</scope>
    <source>
        <strain evidence="4">Hsosn_3</strain>
        <tissue evidence="4">Leaf</tissue>
    </source>
</reference>
<evidence type="ECO:0000256" key="2">
    <source>
        <dbReference type="SAM" id="MobiDB-lite"/>
    </source>
</evidence>
<dbReference type="GO" id="GO:0043139">
    <property type="term" value="F:5'-3' DNA helicase activity"/>
    <property type="evidence" value="ECO:0007669"/>
    <property type="project" value="UniProtKB-EC"/>
</dbReference>
<dbReference type="AlphaFoldDB" id="A0AAD8N1D8"/>